<feature type="domain" description="Major facilitator superfamily (MFS) profile" evidence="5">
    <location>
        <begin position="8"/>
        <end position="396"/>
    </location>
</feature>
<keyword evidence="7" id="KW-1185">Reference proteome</keyword>
<evidence type="ECO:0000256" key="1">
    <source>
        <dbReference type="ARBA" id="ARBA00022692"/>
    </source>
</evidence>
<evidence type="ECO:0000256" key="4">
    <source>
        <dbReference type="SAM" id="Phobius"/>
    </source>
</evidence>
<evidence type="ECO:0000256" key="3">
    <source>
        <dbReference type="ARBA" id="ARBA00023136"/>
    </source>
</evidence>
<keyword evidence="3 4" id="KW-0472">Membrane</keyword>
<feature type="transmembrane region" description="Helical" evidence="4">
    <location>
        <begin position="252"/>
        <end position="271"/>
    </location>
</feature>
<feature type="transmembrane region" description="Helical" evidence="4">
    <location>
        <begin position="372"/>
        <end position="391"/>
    </location>
</feature>
<evidence type="ECO:0000313" key="6">
    <source>
        <dbReference type="EMBL" id="MBO0344781.1"/>
    </source>
</evidence>
<evidence type="ECO:0000313" key="7">
    <source>
        <dbReference type="Proteomes" id="UP000664779"/>
    </source>
</evidence>
<comment type="caution">
    <text evidence="6">The sequence shown here is derived from an EMBL/GenBank/DDBJ whole genome shotgun (WGS) entry which is preliminary data.</text>
</comment>
<dbReference type="InterPro" id="IPR011701">
    <property type="entry name" value="MFS"/>
</dbReference>
<feature type="transmembrane region" description="Helical" evidence="4">
    <location>
        <begin position="51"/>
        <end position="69"/>
    </location>
</feature>
<feature type="transmembrane region" description="Helical" evidence="4">
    <location>
        <begin position="81"/>
        <end position="98"/>
    </location>
</feature>
<feature type="transmembrane region" description="Helical" evidence="4">
    <location>
        <begin position="104"/>
        <end position="126"/>
    </location>
</feature>
<dbReference type="CDD" id="cd17324">
    <property type="entry name" value="MFS_NepI_like"/>
    <property type="match status" value="1"/>
</dbReference>
<evidence type="ECO:0000256" key="2">
    <source>
        <dbReference type="ARBA" id="ARBA00022989"/>
    </source>
</evidence>
<dbReference type="PANTHER" id="PTHR42910">
    <property type="entry name" value="TRANSPORTER SCO4007-RELATED"/>
    <property type="match status" value="1"/>
</dbReference>
<keyword evidence="2 4" id="KW-1133">Transmembrane helix</keyword>
<feature type="transmembrane region" description="Helical" evidence="4">
    <location>
        <begin position="347"/>
        <end position="366"/>
    </location>
</feature>
<dbReference type="InterPro" id="IPR020846">
    <property type="entry name" value="MFS_dom"/>
</dbReference>
<dbReference type="GO" id="GO:0022857">
    <property type="term" value="F:transmembrane transporter activity"/>
    <property type="evidence" value="ECO:0007669"/>
    <property type="project" value="InterPro"/>
</dbReference>
<protein>
    <submittedName>
        <fullName evidence="6">MFS transporter</fullName>
    </submittedName>
</protein>
<proteinExistence type="predicted"/>
<dbReference type="EMBL" id="JAFLNF010000002">
    <property type="protein sequence ID" value="MBO0344781.1"/>
    <property type="molecule type" value="Genomic_DNA"/>
</dbReference>
<accession>A0A939J7Z9</accession>
<dbReference type="RefSeq" id="WP_206938947.1">
    <property type="nucleotide sequence ID" value="NZ_JAFLNF010000002.1"/>
</dbReference>
<feature type="transmembrane region" description="Helical" evidence="4">
    <location>
        <begin position="227"/>
        <end position="246"/>
    </location>
</feature>
<dbReference type="Proteomes" id="UP000664779">
    <property type="component" value="Unassembled WGS sequence"/>
</dbReference>
<keyword evidence="1 4" id="KW-0812">Transmembrane</keyword>
<reference evidence="6" key="1">
    <citation type="submission" date="2021-03" db="EMBL/GenBank/DDBJ databases">
        <title>Roseibium sp. CAU 1637 isolated from Incheon.</title>
        <authorList>
            <person name="Kim W."/>
        </authorList>
    </citation>
    <scope>NUCLEOTIDE SEQUENCE</scope>
    <source>
        <strain evidence="6">CAU 1637</strain>
    </source>
</reference>
<feature type="transmembrane region" description="Helical" evidence="4">
    <location>
        <begin position="12"/>
        <end position="31"/>
    </location>
</feature>
<feature type="transmembrane region" description="Helical" evidence="4">
    <location>
        <begin position="278"/>
        <end position="299"/>
    </location>
</feature>
<dbReference type="AlphaFoldDB" id="A0A939J7Z9"/>
<feature type="transmembrane region" description="Helical" evidence="4">
    <location>
        <begin position="138"/>
        <end position="160"/>
    </location>
</feature>
<dbReference type="PROSITE" id="PS50850">
    <property type="entry name" value="MFS"/>
    <property type="match status" value="1"/>
</dbReference>
<feature type="transmembrane region" description="Helical" evidence="4">
    <location>
        <begin position="166"/>
        <end position="186"/>
    </location>
</feature>
<sequence>MSSDTTSTPAMTPGLTFLMAASCGLVAANLYFGQPLAGPIAADIGLPDKAAGLIVTLTQIGYVLGLLFIVPLGDLLENRRLIVTLVAMVIVALVVAGLSQTPHLFLGAAFAVGIASTSVQLIVPFAAGLASDAKRGQVVGNVMSGLMVGIMMARPVASFITRVSSWHVVYFLSAAIMLVLAFVLHARLPLRRPQSRESYGQLIGSMLMLFKSEPVVRRRALYQACQFSAFTVFWTVVPLVLAGPAFGLGQGAIGLFALAGVAGAIASPIAGRLADRDLGGPATVFGMMAVASGFLMSWLGESGGALQLSLLTIGAIVLDFGVTTTMVVGQRAIFGLDPARRARMNGIYMATFFIGGAIGSSLGVWLYEAHGWQGAATLGVALPCMAILYFLTDRRR</sequence>
<dbReference type="SUPFAM" id="SSF103473">
    <property type="entry name" value="MFS general substrate transporter"/>
    <property type="match status" value="1"/>
</dbReference>
<organism evidence="6 7">
    <name type="scientific">Roseibium limicola</name>
    <dbReference type="NCBI Taxonomy" id="2816037"/>
    <lineage>
        <taxon>Bacteria</taxon>
        <taxon>Pseudomonadati</taxon>
        <taxon>Pseudomonadota</taxon>
        <taxon>Alphaproteobacteria</taxon>
        <taxon>Hyphomicrobiales</taxon>
        <taxon>Stappiaceae</taxon>
        <taxon>Roseibium</taxon>
    </lineage>
</organism>
<dbReference type="Gene3D" id="1.20.1250.20">
    <property type="entry name" value="MFS general substrate transporter like domains"/>
    <property type="match status" value="1"/>
</dbReference>
<gene>
    <name evidence="6" type="ORF">J0X15_06090</name>
</gene>
<evidence type="ECO:0000259" key="5">
    <source>
        <dbReference type="PROSITE" id="PS50850"/>
    </source>
</evidence>
<dbReference type="Pfam" id="PF07690">
    <property type="entry name" value="MFS_1"/>
    <property type="match status" value="1"/>
</dbReference>
<dbReference type="InterPro" id="IPR036259">
    <property type="entry name" value="MFS_trans_sf"/>
</dbReference>
<dbReference type="PANTHER" id="PTHR42910:SF1">
    <property type="entry name" value="MAJOR FACILITATOR SUPERFAMILY (MFS) PROFILE DOMAIN-CONTAINING PROTEIN"/>
    <property type="match status" value="1"/>
</dbReference>
<feature type="transmembrane region" description="Helical" evidence="4">
    <location>
        <begin position="305"/>
        <end position="327"/>
    </location>
</feature>
<name>A0A939J7Z9_9HYPH</name>